<reference evidence="1 2" key="1">
    <citation type="submission" date="2021-07" db="EMBL/GenBank/DDBJ databases">
        <title>Clostridium weizhouense sp. nov., an anaerobic bacterium isolated from activated sludge of Petroleum wastewater.</title>
        <authorList>
            <person name="Li Q."/>
        </authorList>
    </citation>
    <scope>NUCLEOTIDE SEQUENCE [LARGE SCALE GENOMIC DNA]</scope>
    <source>
        <strain evidence="1 2">YB-6</strain>
    </source>
</reference>
<proteinExistence type="predicted"/>
<gene>
    <name evidence="1" type="ORF">KYD98_01410</name>
</gene>
<organism evidence="1 2">
    <name type="scientific">Clostridium weizhouense</name>
    <dbReference type="NCBI Taxonomy" id="2859781"/>
    <lineage>
        <taxon>Bacteria</taxon>
        <taxon>Bacillati</taxon>
        <taxon>Bacillota</taxon>
        <taxon>Clostridia</taxon>
        <taxon>Eubacteriales</taxon>
        <taxon>Clostridiaceae</taxon>
        <taxon>Clostridium</taxon>
    </lineage>
</organism>
<keyword evidence="2" id="KW-1185">Reference proteome</keyword>
<name>A0ABS7AJA1_9CLOT</name>
<accession>A0ABS7AJA1</accession>
<evidence type="ECO:0000313" key="1">
    <source>
        <dbReference type="EMBL" id="MBW6408745.1"/>
    </source>
</evidence>
<dbReference type="RefSeq" id="WP_219777803.1">
    <property type="nucleotide sequence ID" value="NZ_JAHXPT010000001.1"/>
</dbReference>
<dbReference type="Proteomes" id="UP001519921">
    <property type="component" value="Unassembled WGS sequence"/>
</dbReference>
<sequence length="162" mass="18444">MYKIHDNNYHKRLNITENDLVKQTILYRVSDKTDNKDSINKTSSSSDGIEINQKNENVINTKKAHDAFKDACSEFGYVETLGGNGGDMSLYYNRMLSIMENEGISVPSFVTDGSNPNSFLPFIDKMKDYAKNLSLTNPDFLPDCFSEFCDLFKEKLTQYGCK</sequence>
<dbReference type="EMBL" id="JAHXPT010000001">
    <property type="protein sequence ID" value="MBW6408745.1"/>
    <property type="molecule type" value="Genomic_DNA"/>
</dbReference>
<evidence type="ECO:0000313" key="2">
    <source>
        <dbReference type="Proteomes" id="UP001519921"/>
    </source>
</evidence>
<protein>
    <submittedName>
        <fullName evidence="1">Uncharacterized protein</fullName>
    </submittedName>
</protein>
<comment type="caution">
    <text evidence="1">The sequence shown here is derived from an EMBL/GenBank/DDBJ whole genome shotgun (WGS) entry which is preliminary data.</text>
</comment>